<name>X1K9B8_9ZZZZ</name>
<feature type="non-terminal residue" evidence="1">
    <location>
        <position position="61"/>
    </location>
</feature>
<dbReference type="AlphaFoldDB" id="X1K9B8"/>
<accession>X1K9B8</accession>
<reference evidence="1" key="1">
    <citation type="journal article" date="2014" name="Front. Microbiol.">
        <title>High frequency of phylogenetically diverse reductive dehalogenase-homologous genes in deep subseafloor sedimentary metagenomes.</title>
        <authorList>
            <person name="Kawai M."/>
            <person name="Futagami T."/>
            <person name="Toyoda A."/>
            <person name="Takaki Y."/>
            <person name="Nishi S."/>
            <person name="Hori S."/>
            <person name="Arai W."/>
            <person name="Tsubouchi T."/>
            <person name="Morono Y."/>
            <person name="Uchiyama I."/>
            <person name="Ito T."/>
            <person name="Fujiyama A."/>
            <person name="Inagaki F."/>
            <person name="Takami H."/>
        </authorList>
    </citation>
    <scope>NUCLEOTIDE SEQUENCE</scope>
    <source>
        <strain evidence="1">Expedition CK06-06</strain>
    </source>
</reference>
<organism evidence="1">
    <name type="scientific">marine sediment metagenome</name>
    <dbReference type="NCBI Taxonomy" id="412755"/>
    <lineage>
        <taxon>unclassified sequences</taxon>
        <taxon>metagenomes</taxon>
        <taxon>ecological metagenomes</taxon>
    </lineage>
</organism>
<protein>
    <submittedName>
        <fullName evidence="1">Uncharacterized protein</fullName>
    </submittedName>
</protein>
<evidence type="ECO:0000313" key="1">
    <source>
        <dbReference type="EMBL" id="GAH78658.1"/>
    </source>
</evidence>
<dbReference type="EMBL" id="BARU01041861">
    <property type="protein sequence ID" value="GAH78658.1"/>
    <property type="molecule type" value="Genomic_DNA"/>
</dbReference>
<sequence length="61" mass="6333">MSENLISADFDSCSIYIHSGITSTITTSFSHPDPPPMGLTLDGGGNLICAGGPLFGTKIYI</sequence>
<gene>
    <name evidence="1" type="ORF">S03H2_64441</name>
</gene>
<proteinExistence type="predicted"/>
<comment type="caution">
    <text evidence="1">The sequence shown here is derived from an EMBL/GenBank/DDBJ whole genome shotgun (WGS) entry which is preliminary data.</text>
</comment>